<feature type="compositionally biased region" description="Basic and acidic residues" evidence="3">
    <location>
        <begin position="368"/>
        <end position="396"/>
    </location>
</feature>
<dbReference type="GeneTree" id="ENSGT00940000153988"/>
<feature type="region of interest" description="Disordered" evidence="3">
    <location>
        <begin position="233"/>
        <end position="260"/>
    </location>
</feature>
<dbReference type="PANTHER" id="PTHR21549">
    <property type="entry name" value="MUTATED IN BLADDER CANCER 1"/>
    <property type="match status" value="1"/>
</dbReference>
<reference evidence="4" key="4">
    <citation type="submission" date="2025-09" db="UniProtKB">
        <authorList>
            <consortium name="Ensembl"/>
        </authorList>
    </citation>
    <scope>IDENTIFICATION</scope>
</reference>
<dbReference type="InParanoid" id="F6UTH5"/>
<name>F6UTH5_CIOIN</name>
<evidence type="ECO:0000256" key="3">
    <source>
        <dbReference type="SAM" id="MobiDB-lite"/>
    </source>
</evidence>
<dbReference type="PANTHER" id="PTHR21549:SF0">
    <property type="entry name" value="COILED-COIL DOMAIN-CONTAINING PROTEIN 112"/>
    <property type="match status" value="1"/>
</dbReference>
<reference evidence="4" key="3">
    <citation type="submission" date="2025-08" db="UniProtKB">
        <authorList>
            <consortium name="Ensembl"/>
        </authorList>
    </citation>
    <scope>IDENTIFICATION</scope>
</reference>
<dbReference type="Ensembl" id="ENSCINT00000023502.2">
    <property type="protein sequence ID" value="ENSCINP00000023256.2"/>
    <property type="gene ID" value="ENSCING00000012472.2"/>
</dbReference>
<dbReference type="HOGENOM" id="CLU_035139_0_0_1"/>
<keyword evidence="1 2" id="KW-0175">Coiled coil</keyword>
<protein>
    <submittedName>
        <fullName evidence="4">Uncharacterized protein</fullName>
    </submittedName>
</protein>
<organism evidence="4 5">
    <name type="scientific">Ciona intestinalis</name>
    <name type="common">Transparent sea squirt</name>
    <name type="synonym">Ascidia intestinalis</name>
    <dbReference type="NCBI Taxonomy" id="7719"/>
    <lineage>
        <taxon>Eukaryota</taxon>
        <taxon>Metazoa</taxon>
        <taxon>Chordata</taxon>
        <taxon>Tunicata</taxon>
        <taxon>Ascidiacea</taxon>
        <taxon>Phlebobranchia</taxon>
        <taxon>Cionidae</taxon>
        <taxon>Ciona</taxon>
    </lineage>
</organism>
<feature type="coiled-coil region" evidence="2">
    <location>
        <begin position="86"/>
        <end position="120"/>
    </location>
</feature>
<evidence type="ECO:0000313" key="4">
    <source>
        <dbReference type="Ensembl" id="ENSCINP00000023256.2"/>
    </source>
</evidence>
<dbReference type="InterPro" id="IPR039902">
    <property type="entry name" value="CCDC148/CCDC112"/>
</dbReference>
<evidence type="ECO:0000313" key="5">
    <source>
        <dbReference type="Proteomes" id="UP000008144"/>
    </source>
</evidence>
<evidence type="ECO:0000256" key="1">
    <source>
        <dbReference type="ARBA" id="ARBA00023054"/>
    </source>
</evidence>
<keyword evidence="5" id="KW-1185">Reference proteome</keyword>
<sequence length="435" mass="52273">TERDVLSAVNTKHQGLRTFHEAEEMLVVTRREIEVERKKINENLLKIRAKVIAFQQQLSKVKSTPDFVEKLKRIMEDVEITITGFKEGQRKQFERLVEEEEELKQEIGILEKRIEKTKNQTCLATSGFVGKVAVRANSNSTLPPEVDAYEKFVAANGAQGGWDDYDHGLFLRIRTKYKGKKGFENAAVSGIPGRSLREVTKHEEWYKTFEELKEKKKKAISDWKMEKEKENVKKETESMLREKEKEEMKKKKEKERMEEQERLKKKEIVESWKQKKEEQRKLEAEEIRQNELRKKRIKENEQRELNEMREAAKEQLRLKREEDERERWKLELEEEERRLAKKEEAQHQIARFQNRDQLNLKWKMREKRMKEEEQKKREERIGKARANIKVESDRNRLYQPTDAWLHRNRQRDSKEKMQPGVVLPHKAVPSWRQGV</sequence>
<proteinExistence type="predicted"/>
<evidence type="ECO:0000256" key="2">
    <source>
        <dbReference type="SAM" id="Coils"/>
    </source>
</evidence>
<reference evidence="4" key="2">
    <citation type="journal article" date="2008" name="Genome Biol.">
        <title>Improved genome assembly and evidence-based global gene model set for the chordate Ciona intestinalis: new insight into intron and operon populations.</title>
        <authorList>
            <person name="Satou Y."/>
            <person name="Mineta K."/>
            <person name="Ogasawara M."/>
            <person name="Sasakura Y."/>
            <person name="Shoguchi E."/>
            <person name="Ueno K."/>
            <person name="Yamada L."/>
            <person name="Matsumoto J."/>
            <person name="Wasserscheid J."/>
            <person name="Dewar K."/>
            <person name="Wiley G.B."/>
            <person name="Macmil S.L."/>
            <person name="Roe B.A."/>
            <person name="Zeller R.W."/>
            <person name="Hastings K.E."/>
            <person name="Lemaire P."/>
            <person name="Lindquist E."/>
            <person name="Endo T."/>
            <person name="Hotta K."/>
            <person name="Inaba K."/>
        </authorList>
    </citation>
    <scope>NUCLEOTIDE SEQUENCE [LARGE SCALE GENOMIC DNA]</scope>
    <source>
        <strain evidence="4">wild type</strain>
    </source>
</reference>
<dbReference type="AlphaFoldDB" id="F6UTH5"/>
<dbReference type="OMA" id="HRAVPAW"/>
<feature type="region of interest" description="Disordered" evidence="3">
    <location>
        <begin position="367"/>
        <end position="435"/>
    </location>
</feature>
<reference evidence="5" key="1">
    <citation type="journal article" date="2002" name="Science">
        <title>The draft genome of Ciona intestinalis: insights into chordate and vertebrate origins.</title>
        <authorList>
            <person name="Dehal P."/>
            <person name="Satou Y."/>
            <person name="Campbell R.K."/>
            <person name="Chapman J."/>
            <person name="Degnan B."/>
            <person name="De Tomaso A."/>
            <person name="Davidson B."/>
            <person name="Di Gregorio A."/>
            <person name="Gelpke M."/>
            <person name="Goodstein D.M."/>
            <person name="Harafuji N."/>
            <person name="Hastings K.E."/>
            <person name="Ho I."/>
            <person name="Hotta K."/>
            <person name="Huang W."/>
            <person name="Kawashima T."/>
            <person name="Lemaire P."/>
            <person name="Martinez D."/>
            <person name="Meinertzhagen I.A."/>
            <person name="Necula S."/>
            <person name="Nonaka M."/>
            <person name="Putnam N."/>
            <person name="Rash S."/>
            <person name="Saiga H."/>
            <person name="Satake M."/>
            <person name="Terry A."/>
            <person name="Yamada L."/>
            <person name="Wang H.G."/>
            <person name="Awazu S."/>
            <person name="Azumi K."/>
            <person name="Boore J."/>
            <person name="Branno M."/>
            <person name="Chin-Bow S."/>
            <person name="DeSantis R."/>
            <person name="Doyle S."/>
            <person name="Francino P."/>
            <person name="Keys D.N."/>
            <person name="Haga S."/>
            <person name="Hayashi H."/>
            <person name="Hino K."/>
            <person name="Imai K.S."/>
            <person name="Inaba K."/>
            <person name="Kano S."/>
            <person name="Kobayashi K."/>
            <person name="Kobayashi M."/>
            <person name="Lee B.I."/>
            <person name="Makabe K.W."/>
            <person name="Manohar C."/>
            <person name="Matassi G."/>
            <person name="Medina M."/>
            <person name="Mochizuki Y."/>
            <person name="Mount S."/>
            <person name="Morishita T."/>
            <person name="Miura S."/>
            <person name="Nakayama A."/>
            <person name="Nishizaka S."/>
            <person name="Nomoto H."/>
            <person name="Ohta F."/>
            <person name="Oishi K."/>
            <person name="Rigoutsos I."/>
            <person name="Sano M."/>
            <person name="Sasaki A."/>
            <person name="Sasakura Y."/>
            <person name="Shoguchi E."/>
            <person name="Shin-i T."/>
            <person name="Spagnuolo A."/>
            <person name="Stainier D."/>
            <person name="Suzuki M.M."/>
            <person name="Tassy O."/>
            <person name="Takatori N."/>
            <person name="Tokuoka M."/>
            <person name="Yagi K."/>
            <person name="Yoshizaki F."/>
            <person name="Wada S."/>
            <person name="Zhang C."/>
            <person name="Hyatt P.D."/>
            <person name="Larimer F."/>
            <person name="Detter C."/>
            <person name="Doggett N."/>
            <person name="Glavina T."/>
            <person name="Hawkins T."/>
            <person name="Richardson P."/>
            <person name="Lucas S."/>
            <person name="Kohara Y."/>
            <person name="Levine M."/>
            <person name="Satoh N."/>
            <person name="Rokhsar D.S."/>
        </authorList>
    </citation>
    <scope>NUCLEOTIDE SEQUENCE [LARGE SCALE GENOMIC DNA]</scope>
</reference>
<dbReference type="EMBL" id="EAAA01000388">
    <property type="status" value="NOT_ANNOTATED_CDS"/>
    <property type="molecule type" value="Genomic_DNA"/>
</dbReference>
<accession>F6UTH5</accession>
<dbReference type="Proteomes" id="UP000008144">
    <property type="component" value="Chromosome 1"/>
</dbReference>
<dbReference type="STRING" id="7719.ENSCINP00000023256"/>